<reference evidence="8 9" key="1">
    <citation type="submission" date="2019-01" db="EMBL/GenBank/DDBJ databases">
        <authorList>
            <consortium name="Pathogen Informatics"/>
        </authorList>
    </citation>
    <scope>NUCLEOTIDE SEQUENCE [LARGE SCALE GENOMIC DNA]</scope>
    <source>
        <strain evidence="8 9">NCTC10138</strain>
    </source>
</reference>
<evidence type="ECO:0000256" key="2">
    <source>
        <dbReference type="ARBA" id="ARBA00023015"/>
    </source>
</evidence>
<dbReference type="InterPro" id="IPR026564">
    <property type="entry name" value="Transcrip_reg_TACO1-like_dom3"/>
</dbReference>
<accession>A0A449BBC9</accession>
<dbReference type="GO" id="GO:0005829">
    <property type="term" value="C:cytosol"/>
    <property type="evidence" value="ECO:0007669"/>
    <property type="project" value="TreeGrafter"/>
</dbReference>
<dbReference type="NCBIfam" id="NF009044">
    <property type="entry name" value="PRK12378.1"/>
    <property type="match status" value="1"/>
</dbReference>
<dbReference type="KEGG" id="aaxa:NCTC10138_00099"/>
<dbReference type="InterPro" id="IPR048300">
    <property type="entry name" value="TACO1_YebC-like_2nd/3rd_dom"/>
</dbReference>
<dbReference type="Gene3D" id="1.10.10.200">
    <property type="match status" value="1"/>
</dbReference>
<dbReference type="GO" id="GO:0006355">
    <property type="term" value="P:regulation of DNA-templated transcription"/>
    <property type="evidence" value="ECO:0007669"/>
    <property type="project" value="UniProtKB-UniRule"/>
</dbReference>
<dbReference type="Pfam" id="PF01709">
    <property type="entry name" value="Transcrip_reg"/>
    <property type="match status" value="1"/>
</dbReference>
<dbReference type="OrthoDB" id="9781053at2"/>
<keyword evidence="2 5" id="KW-0805">Transcription regulation</keyword>
<sequence length="240" mass="26934">MGRAFEVRKQAMAKTAAAKTRVYSKYGREVYMAAKNGIDPDANLELKRIIEKAKKEQVPGDIIKRAIEKAKGGSEDNYSEVRYEGFGPGNTLFIVECLTDNVNRTISEVRNCFTKTGSKLGVSGSVVHMFNHQSVFAIKDVTEDEILEVVIENDIEVESIEADEDGVTVYGSVSDYSNIRTALLEAKKDIDFVTDEIMWVPTTEVKLAEQDDIDKFNRLTQMLDELDDVKDVYNNAIIED</sequence>
<evidence type="ECO:0000313" key="9">
    <source>
        <dbReference type="Proteomes" id="UP000289841"/>
    </source>
</evidence>
<dbReference type="GO" id="GO:0003677">
    <property type="term" value="F:DNA binding"/>
    <property type="evidence" value="ECO:0007669"/>
    <property type="project" value="UniProtKB-UniRule"/>
</dbReference>
<dbReference type="AlphaFoldDB" id="A0A449BBC9"/>
<keyword evidence="9" id="KW-1185">Reference proteome</keyword>
<comment type="subcellular location">
    <subcellularLocation>
        <location evidence="5">Cytoplasm</location>
    </subcellularLocation>
</comment>
<dbReference type="STRING" id="1278311.GCA_000428705_01252"/>
<evidence type="ECO:0000259" key="7">
    <source>
        <dbReference type="Pfam" id="PF20772"/>
    </source>
</evidence>
<feature type="domain" description="TACO1/YebC-like second and third" evidence="6">
    <location>
        <begin position="78"/>
        <end position="236"/>
    </location>
</feature>
<dbReference type="InterPro" id="IPR029072">
    <property type="entry name" value="YebC-like"/>
</dbReference>
<dbReference type="SUPFAM" id="SSF75625">
    <property type="entry name" value="YebC-like"/>
    <property type="match status" value="1"/>
</dbReference>
<evidence type="ECO:0000256" key="4">
    <source>
        <dbReference type="ARBA" id="ARBA00023163"/>
    </source>
</evidence>
<evidence type="ECO:0000313" key="8">
    <source>
        <dbReference type="EMBL" id="VEU79679.1"/>
    </source>
</evidence>
<evidence type="ECO:0000256" key="3">
    <source>
        <dbReference type="ARBA" id="ARBA00023125"/>
    </source>
</evidence>
<proteinExistence type="inferred from homology"/>
<feature type="domain" description="TACO1/YebC-like N-terminal" evidence="7">
    <location>
        <begin position="4"/>
        <end position="73"/>
    </location>
</feature>
<evidence type="ECO:0000259" key="6">
    <source>
        <dbReference type="Pfam" id="PF01709"/>
    </source>
</evidence>
<keyword evidence="3 5" id="KW-0238">DNA-binding</keyword>
<organism evidence="8 9">
    <name type="scientific">Haploplasma axanthum</name>
    <name type="common">Acholeplasma axanthum</name>
    <dbReference type="NCBI Taxonomy" id="29552"/>
    <lineage>
        <taxon>Bacteria</taxon>
        <taxon>Bacillati</taxon>
        <taxon>Mycoplasmatota</taxon>
        <taxon>Mollicutes</taxon>
        <taxon>Acholeplasmatales</taxon>
        <taxon>Acholeplasmataceae</taxon>
        <taxon>Haploplasma</taxon>
    </lineage>
</organism>
<keyword evidence="4 5" id="KW-0804">Transcription</keyword>
<dbReference type="Proteomes" id="UP000289841">
    <property type="component" value="Chromosome"/>
</dbReference>
<dbReference type="InterPro" id="IPR017856">
    <property type="entry name" value="Integrase-like_N"/>
</dbReference>
<dbReference type="InterPro" id="IPR002876">
    <property type="entry name" value="Transcrip_reg_TACO1-like"/>
</dbReference>
<protein>
    <recommendedName>
        <fullName evidence="5">Probable transcriptional regulatory protein NCTC10138_00099</fullName>
    </recommendedName>
</protein>
<keyword evidence="5" id="KW-0963">Cytoplasm</keyword>
<gene>
    <name evidence="8" type="ORF">NCTC10138_00099</name>
</gene>
<evidence type="ECO:0000256" key="1">
    <source>
        <dbReference type="ARBA" id="ARBA00008724"/>
    </source>
</evidence>
<dbReference type="RefSeq" id="WP_026390721.1">
    <property type="nucleotide sequence ID" value="NZ_LR215048.1"/>
</dbReference>
<dbReference type="PANTHER" id="PTHR12532:SF0">
    <property type="entry name" value="TRANSLATIONAL ACTIVATOR OF CYTOCHROME C OXIDASE 1"/>
    <property type="match status" value="1"/>
</dbReference>
<name>A0A449BBC9_HAPAX</name>
<dbReference type="PANTHER" id="PTHR12532">
    <property type="entry name" value="TRANSLATIONAL ACTIVATOR OF CYTOCHROME C OXIDASE 1"/>
    <property type="match status" value="1"/>
</dbReference>
<evidence type="ECO:0000256" key="5">
    <source>
        <dbReference type="HAMAP-Rule" id="MF_00693"/>
    </source>
</evidence>
<dbReference type="HAMAP" id="MF_00693">
    <property type="entry name" value="Transcrip_reg_TACO1"/>
    <property type="match status" value="1"/>
</dbReference>
<dbReference type="Gene3D" id="3.30.70.980">
    <property type="match status" value="2"/>
</dbReference>
<dbReference type="Pfam" id="PF20772">
    <property type="entry name" value="TACO1_YebC_N"/>
    <property type="match status" value="1"/>
</dbReference>
<dbReference type="InterPro" id="IPR049083">
    <property type="entry name" value="TACO1_YebC_N"/>
</dbReference>
<dbReference type="EMBL" id="LR215048">
    <property type="protein sequence ID" value="VEU79679.1"/>
    <property type="molecule type" value="Genomic_DNA"/>
</dbReference>
<comment type="similarity">
    <text evidence="1 5">Belongs to the TACO1 family.</text>
</comment>